<dbReference type="PANTHER" id="PTHR33693">
    <property type="entry name" value="TYPE-5 URACIL-DNA GLYCOSYLASE"/>
    <property type="match status" value="1"/>
</dbReference>
<dbReference type="NCBIfam" id="TIGR00758">
    <property type="entry name" value="UDG_fam4"/>
    <property type="match status" value="1"/>
</dbReference>
<proteinExistence type="inferred from homology"/>
<gene>
    <name evidence="13" type="ORF">ACD_3C00004G0002</name>
</gene>
<comment type="similarity">
    <text evidence="2">Belongs to the uracil-DNA glycosylase (UDG) superfamily. Type 4 (UDGa) family.</text>
</comment>
<dbReference type="InterPro" id="IPR005122">
    <property type="entry name" value="Uracil-DNA_glycosylase-like"/>
</dbReference>
<dbReference type="InterPro" id="IPR036895">
    <property type="entry name" value="Uracil-DNA_glycosylase-like_sf"/>
</dbReference>
<protein>
    <recommendedName>
        <fullName evidence="4">Type-4 uracil-DNA glycosylase</fullName>
        <ecNumber evidence="3">3.2.2.27</ecNumber>
    </recommendedName>
</protein>
<dbReference type="InterPro" id="IPR005273">
    <property type="entry name" value="Ura-DNA_glyco_family4"/>
</dbReference>
<evidence type="ECO:0000313" key="13">
    <source>
        <dbReference type="EMBL" id="EKE28844.1"/>
    </source>
</evidence>
<keyword evidence="6" id="KW-0479">Metal-binding</keyword>
<dbReference type="AlphaFoldDB" id="K2GEX6"/>
<evidence type="ECO:0000256" key="3">
    <source>
        <dbReference type="ARBA" id="ARBA00012030"/>
    </source>
</evidence>
<keyword evidence="11" id="KW-0234">DNA repair</keyword>
<dbReference type="GO" id="GO:0051539">
    <property type="term" value="F:4 iron, 4 sulfur cluster binding"/>
    <property type="evidence" value="ECO:0007669"/>
    <property type="project" value="UniProtKB-KW"/>
</dbReference>
<dbReference type="EMBL" id="AMFJ01000278">
    <property type="protein sequence ID" value="EKE28844.1"/>
    <property type="molecule type" value="Genomic_DNA"/>
</dbReference>
<dbReference type="CDD" id="cd10030">
    <property type="entry name" value="UDG-F4_TTUDGA_SPO1dp_like"/>
    <property type="match status" value="1"/>
</dbReference>
<dbReference type="SMART" id="SM00986">
    <property type="entry name" value="UDG"/>
    <property type="match status" value="1"/>
</dbReference>
<dbReference type="EC" id="3.2.2.27" evidence="3"/>
<dbReference type="GO" id="GO:0006281">
    <property type="term" value="P:DNA repair"/>
    <property type="evidence" value="ECO:0007669"/>
    <property type="project" value="UniProtKB-KW"/>
</dbReference>
<dbReference type="InterPro" id="IPR051536">
    <property type="entry name" value="UDG_Type-4/5"/>
</dbReference>
<evidence type="ECO:0000259" key="12">
    <source>
        <dbReference type="SMART" id="SM00986"/>
    </source>
</evidence>
<keyword evidence="5" id="KW-0004">4Fe-4S</keyword>
<sequence length="238" mass="28881">MARQHMLYYFKIESKVDLEKINLSETLYFIKNFWEISAYTYIEIELFKYFKMNPKEEIINCKNCILRETCGNPIPWDGNFNSKIMIIWEAPWKEEDIQGKPFVWRSGKLLTKILEELWYYRETDYYITNIVKCRPPDNRDPKPDEIKACSPFLWKQIEEMKPELIITLWRFSFNFLVPNVTISEWRWNFFKIHEINWQKLDFSPTVLAVYHPAVALYNPTKKELIKEDLSKIKQILPK</sequence>
<comment type="catalytic activity">
    <reaction evidence="1">
        <text>Hydrolyzes single-stranded DNA or mismatched double-stranded DNA and polynucleotides, releasing free uracil.</text>
        <dbReference type="EC" id="3.2.2.27"/>
    </reaction>
</comment>
<feature type="domain" description="Uracil-DNA glycosylase-like" evidence="12">
    <location>
        <begin position="75"/>
        <end position="230"/>
    </location>
</feature>
<dbReference type="PANTHER" id="PTHR33693:SF1">
    <property type="entry name" value="TYPE-4 URACIL-DNA GLYCOSYLASE"/>
    <property type="match status" value="1"/>
</dbReference>
<dbReference type="Pfam" id="PF03167">
    <property type="entry name" value="UDG"/>
    <property type="match status" value="1"/>
</dbReference>
<evidence type="ECO:0000256" key="6">
    <source>
        <dbReference type="ARBA" id="ARBA00022723"/>
    </source>
</evidence>
<evidence type="ECO:0000256" key="9">
    <source>
        <dbReference type="ARBA" id="ARBA00023004"/>
    </source>
</evidence>
<evidence type="ECO:0000256" key="5">
    <source>
        <dbReference type="ARBA" id="ARBA00022485"/>
    </source>
</evidence>
<evidence type="ECO:0000256" key="7">
    <source>
        <dbReference type="ARBA" id="ARBA00022763"/>
    </source>
</evidence>
<evidence type="ECO:0000256" key="10">
    <source>
        <dbReference type="ARBA" id="ARBA00023014"/>
    </source>
</evidence>
<dbReference type="GO" id="GO:0046872">
    <property type="term" value="F:metal ion binding"/>
    <property type="evidence" value="ECO:0007669"/>
    <property type="project" value="UniProtKB-KW"/>
</dbReference>
<dbReference type="Gene3D" id="3.40.470.10">
    <property type="entry name" value="Uracil-DNA glycosylase-like domain"/>
    <property type="match status" value="1"/>
</dbReference>
<evidence type="ECO:0000256" key="8">
    <source>
        <dbReference type="ARBA" id="ARBA00022801"/>
    </source>
</evidence>
<dbReference type="SUPFAM" id="SSF52141">
    <property type="entry name" value="Uracil-DNA glycosylase-like"/>
    <property type="match status" value="1"/>
</dbReference>
<evidence type="ECO:0000256" key="11">
    <source>
        <dbReference type="ARBA" id="ARBA00023204"/>
    </source>
</evidence>
<comment type="caution">
    <text evidence="13">The sequence shown here is derived from an EMBL/GenBank/DDBJ whole genome shotgun (WGS) entry which is preliminary data.</text>
</comment>
<keyword evidence="9" id="KW-0408">Iron</keyword>
<reference evidence="13" key="1">
    <citation type="journal article" date="2012" name="Science">
        <title>Fermentation, hydrogen, and sulfur metabolism in multiple uncultivated bacterial phyla.</title>
        <authorList>
            <person name="Wrighton K.C."/>
            <person name="Thomas B.C."/>
            <person name="Sharon I."/>
            <person name="Miller C.S."/>
            <person name="Castelle C.J."/>
            <person name="VerBerkmoes N.C."/>
            <person name="Wilkins M.J."/>
            <person name="Hettich R.L."/>
            <person name="Lipton M.S."/>
            <person name="Williams K.H."/>
            <person name="Long P.E."/>
            <person name="Banfield J.F."/>
        </authorList>
    </citation>
    <scope>NUCLEOTIDE SEQUENCE [LARGE SCALE GENOMIC DNA]</scope>
</reference>
<evidence type="ECO:0000256" key="2">
    <source>
        <dbReference type="ARBA" id="ARBA00006521"/>
    </source>
</evidence>
<organism evidence="13">
    <name type="scientific">uncultured bacterium</name>
    <name type="common">gcode 4</name>
    <dbReference type="NCBI Taxonomy" id="1234023"/>
    <lineage>
        <taxon>Bacteria</taxon>
        <taxon>environmental samples</taxon>
    </lineage>
</organism>
<evidence type="ECO:0000256" key="1">
    <source>
        <dbReference type="ARBA" id="ARBA00001400"/>
    </source>
</evidence>
<accession>K2GEX6</accession>
<name>K2GEX6_9BACT</name>
<evidence type="ECO:0000256" key="4">
    <source>
        <dbReference type="ARBA" id="ARBA00019403"/>
    </source>
</evidence>
<keyword evidence="10" id="KW-0411">Iron-sulfur</keyword>
<keyword evidence="7" id="KW-0227">DNA damage</keyword>
<dbReference type="GO" id="GO:0004844">
    <property type="term" value="F:uracil DNA N-glycosylase activity"/>
    <property type="evidence" value="ECO:0007669"/>
    <property type="project" value="UniProtKB-EC"/>
</dbReference>
<dbReference type="SMART" id="SM00987">
    <property type="entry name" value="UreE_C"/>
    <property type="match status" value="1"/>
</dbReference>
<keyword evidence="8" id="KW-0378">Hydrolase</keyword>